<dbReference type="EMBL" id="UYIO01000001">
    <property type="protein sequence ID" value="VDG75447.1"/>
    <property type="molecule type" value="Genomic_DNA"/>
</dbReference>
<name>A0A7Z8Y8N0_9ACTO</name>
<dbReference type="AlphaFoldDB" id="A0A7Z8Y8N0"/>
<feature type="domain" description="UvrD-like helicase ATP-binding" evidence="10">
    <location>
        <begin position="277"/>
        <end position="593"/>
    </location>
</feature>
<dbReference type="Pfam" id="PF00580">
    <property type="entry name" value="UvrD-helicase"/>
    <property type="match status" value="1"/>
</dbReference>
<dbReference type="GO" id="GO:0003677">
    <property type="term" value="F:DNA binding"/>
    <property type="evidence" value="ECO:0007669"/>
    <property type="project" value="InterPro"/>
</dbReference>
<dbReference type="GO" id="GO:0005829">
    <property type="term" value="C:cytosol"/>
    <property type="evidence" value="ECO:0007669"/>
    <property type="project" value="TreeGrafter"/>
</dbReference>
<evidence type="ECO:0000256" key="1">
    <source>
        <dbReference type="ARBA" id="ARBA00022741"/>
    </source>
</evidence>
<dbReference type="GO" id="GO:0016787">
    <property type="term" value="F:hydrolase activity"/>
    <property type="evidence" value="ECO:0007669"/>
    <property type="project" value="UniProtKB-UniRule"/>
</dbReference>
<dbReference type="GO" id="GO:0005524">
    <property type="term" value="F:ATP binding"/>
    <property type="evidence" value="ECO:0007669"/>
    <property type="project" value="UniProtKB-UniRule"/>
</dbReference>
<dbReference type="GO" id="GO:0000725">
    <property type="term" value="P:recombinational repair"/>
    <property type="evidence" value="ECO:0007669"/>
    <property type="project" value="TreeGrafter"/>
</dbReference>
<evidence type="ECO:0000313" key="12">
    <source>
        <dbReference type="Proteomes" id="UP000269974"/>
    </source>
</evidence>
<keyword evidence="1 9" id="KW-0547">Nucleotide-binding</keyword>
<dbReference type="SUPFAM" id="SSF52540">
    <property type="entry name" value="P-loop containing nucleoside triphosphate hydrolases"/>
    <property type="match status" value="1"/>
</dbReference>
<evidence type="ECO:0000256" key="6">
    <source>
        <dbReference type="ARBA" id="ARBA00034617"/>
    </source>
</evidence>
<evidence type="ECO:0000256" key="5">
    <source>
        <dbReference type="ARBA" id="ARBA00023235"/>
    </source>
</evidence>
<evidence type="ECO:0000259" key="10">
    <source>
        <dbReference type="PROSITE" id="PS51198"/>
    </source>
</evidence>
<evidence type="ECO:0000256" key="3">
    <source>
        <dbReference type="ARBA" id="ARBA00022806"/>
    </source>
</evidence>
<comment type="catalytic activity">
    <reaction evidence="6">
        <text>Couples ATP hydrolysis with the unwinding of duplex DNA by translocating in the 3'-5' direction.</text>
        <dbReference type="EC" id="5.6.2.4"/>
    </reaction>
</comment>
<dbReference type="Proteomes" id="UP000269974">
    <property type="component" value="Unassembled WGS sequence"/>
</dbReference>
<evidence type="ECO:0000313" key="11">
    <source>
        <dbReference type="EMBL" id="VDG75447.1"/>
    </source>
</evidence>
<gene>
    <name evidence="11" type="primary">pcrA_1</name>
    <name evidence="11" type="ORF">NCTC10327_00162</name>
</gene>
<accession>A0A7Z8Y8N0</accession>
<dbReference type="InterPro" id="IPR014017">
    <property type="entry name" value="DNA_helicase_UvrD-like_C"/>
</dbReference>
<feature type="binding site" evidence="9">
    <location>
        <begin position="298"/>
        <end position="305"/>
    </location>
    <ligand>
        <name>ATP</name>
        <dbReference type="ChEBI" id="CHEBI:30616"/>
    </ligand>
</feature>
<proteinExistence type="predicted"/>
<reference evidence="11 12" key="1">
    <citation type="submission" date="2018-11" db="EMBL/GenBank/DDBJ databases">
        <authorList>
            <consortium name="Pathogen Informatics"/>
        </authorList>
    </citation>
    <scope>NUCLEOTIDE SEQUENCE [LARGE SCALE GENOMIC DNA]</scope>
    <source>
        <strain evidence="11 12">NCTC10327</strain>
    </source>
</reference>
<dbReference type="RefSeq" id="WP_244924598.1">
    <property type="nucleotide sequence ID" value="NZ_UYIO01000001.1"/>
</dbReference>
<dbReference type="Pfam" id="PF13361">
    <property type="entry name" value="UvrD_C"/>
    <property type="match status" value="1"/>
</dbReference>
<protein>
    <recommendedName>
        <fullName evidence="7">DNA 3'-5' helicase</fullName>
        <ecNumber evidence="7">5.6.2.4</ecNumber>
    </recommendedName>
</protein>
<dbReference type="EC" id="5.6.2.4" evidence="7"/>
<evidence type="ECO:0000256" key="7">
    <source>
        <dbReference type="ARBA" id="ARBA00034808"/>
    </source>
</evidence>
<evidence type="ECO:0000256" key="4">
    <source>
        <dbReference type="ARBA" id="ARBA00022840"/>
    </source>
</evidence>
<dbReference type="InterPro" id="IPR000212">
    <property type="entry name" value="DNA_helicase_UvrD/REP"/>
</dbReference>
<dbReference type="Gene3D" id="3.40.50.300">
    <property type="entry name" value="P-loop containing nucleotide triphosphate hydrolases"/>
    <property type="match status" value="2"/>
</dbReference>
<sequence>MEIYEPPAGQVILGKKVSSDTRGDVRTLAMNYLVSLQRTPEERRAAGTPIQMEKVPGAADPRARLGIISENYRSLVFELVGEDGGRKYVYEALFPVAEARDIAQRVVISINPVNGVPEITEVEAPAGPAAASGVPATIPATVPATTAGPRLVDTLPEPEVMHERIGIDLATAQAVREIVARTNSAQAPELTAILASRPAWEQDAISSLLAGLSLEETLESLGIETSATPPDVQDPQNSQAVIDSFALPAAQAHYTFLEKDDKEALRRVLDTKNFGDWLTFLHPSQRGIVEGNLSKVSGGAGTGKTVVVLHRTDRLLRESPVENPRILLTTFTRALANSLQDQMSRLTPGYPRATAPGAPGLTIMGVDAVARYVVDNANRAEIEAASAGVFGVTFRDKPRVLSAKAEEQLWHQAVAFTPQLENPELQSTDFLRSELEDIVFGHEISTWPEYARVKRTGRGRALNRRQRKGVWETCAAYLRLCSESGRLPWSGMAILAARLVRGKPLFDHTLIDEAQDFSAPHWRFLRAATREGRNDIFLAEDSHQRIYGRQLTLSHYGIHTRGSSRRLTLNYRTTRENLSYAIRLLEGGDWRDSAGESENLAGYRSARSGPEPQIIACTGLPEEISLAAAYINRWLGHTSAATNDAGSAAAGATGANPSVQIGVLVRTNRLVTTVRTGIANHGVDTRDVSFMTMHNAKGLEFTHVIMMGVDERHVPFLREGLGDVERDEAENRERALLYVAASRARDQLVITYSGEASELLAE</sequence>
<evidence type="ECO:0000256" key="8">
    <source>
        <dbReference type="ARBA" id="ARBA00048988"/>
    </source>
</evidence>
<dbReference type="PANTHER" id="PTHR11070">
    <property type="entry name" value="UVRD / RECB / PCRA DNA HELICASE FAMILY MEMBER"/>
    <property type="match status" value="1"/>
</dbReference>
<dbReference type="GO" id="GO:0043138">
    <property type="term" value="F:3'-5' DNA helicase activity"/>
    <property type="evidence" value="ECO:0007669"/>
    <property type="project" value="UniProtKB-EC"/>
</dbReference>
<keyword evidence="5" id="KW-0413">Isomerase</keyword>
<comment type="caution">
    <text evidence="11">The sequence shown here is derived from an EMBL/GenBank/DDBJ whole genome shotgun (WGS) entry which is preliminary data.</text>
</comment>
<keyword evidence="2 9" id="KW-0378">Hydrolase</keyword>
<evidence type="ECO:0000256" key="2">
    <source>
        <dbReference type="ARBA" id="ARBA00022801"/>
    </source>
</evidence>
<dbReference type="PROSITE" id="PS51198">
    <property type="entry name" value="UVRD_HELICASE_ATP_BIND"/>
    <property type="match status" value="1"/>
</dbReference>
<dbReference type="PANTHER" id="PTHR11070:SF45">
    <property type="entry name" value="DNA 3'-5' HELICASE"/>
    <property type="match status" value="1"/>
</dbReference>
<comment type="catalytic activity">
    <reaction evidence="8">
        <text>ATP + H2O = ADP + phosphate + H(+)</text>
        <dbReference type="Rhea" id="RHEA:13065"/>
        <dbReference type="ChEBI" id="CHEBI:15377"/>
        <dbReference type="ChEBI" id="CHEBI:15378"/>
        <dbReference type="ChEBI" id="CHEBI:30616"/>
        <dbReference type="ChEBI" id="CHEBI:43474"/>
        <dbReference type="ChEBI" id="CHEBI:456216"/>
        <dbReference type="EC" id="5.6.2.4"/>
    </reaction>
</comment>
<dbReference type="InterPro" id="IPR014016">
    <property type="entry name" value="UvrD-like_ATP-bd"/>
</dbReference>
<organism evidence="11 12">
    <name type="scientific">Actinobaculum suis</name>
    <dbReference type="NCBI Taxonomy" id="1657"/>
    <lineage>
        <taxon>Bacteria</taxon>
        <taxon>Bacillati</taxon>
        <taxon>Actinomycetota</taxon>
        <taxon>Actinomycetes</taxon>
        <taxon>Actinomycetales</taxon>
        <taxon>Actinomycetaceae</taxon>
        <taxon>Actinobaculum</taxon>
    </lineage>
</organism>
<dbReference type="InterPro" id="IPR027417">
    <property type="entry name" value="P-loop_NTPase"/>
</dbReference>
<keyword evidence="3 9" id="KW-0347">Helicase</keyword>
<evidence type="ECO:0000256" key="9">
    <source>
        <dbReference type="PROSITE-ProRule" id="PRU00560"/>
    </source>
</evidence>
<keyword evidence="4 9" id="KW-0067">ATP-binding</keyword>